<organism evidence="3 4">
    <name type="scientific">Vibrio casei</name>
    <dbReference type="NCBI Taxonomy" id="673372"/>
    <lineage>
        <taxon>Bacteria</taxon>
        <taxon>Pseudomonadati</taxon>
        <taxon>Pseudomonadota</taxon>
        <taxon>Gammaproteobacteria</taxon>
        <taxon>Vibrionales</taxon>
        <taxon>Vibrionaceae</taxon>
        <taxon>Vibrio</taxon>
    </lineage>
</organism>
<name>A0A368LG53_9VIBR</name>
<comment type="caution">
    <text evidence="3">The sequence shown here is derived from an EMBL/GenBank/DDBJ whole genome shotgun (WGS) entry which is preliminary data.</text>
</comment>
<dbReference type="GO" id="GO:0008713">
    <property type="term" value="F:ADP-heptose-lipopolysaccharide heptosyltransferase activity"/>
    <property type="evidence" value="ECO:0007669"/>
    <property type="project" value="TreeGrafter"/>
</dbReference>
<dbReference type="Gene3D" id="3.40.50.2000">
    <property type="entry name" value="Glycogen Phosphorylase B"/>
    <property type="match status" value="2"/>
</dbReference>
<keyword evidence="4" id="KW-1185">Reference proteome</keyword>
<dbReference type="GO" id="GO:0009244">
    <property type="term" value="P:lipopolysaccharide core region biosynthetic process"/>
    <property type="evidence" value="ECO:0007669"/>
    <property type="project" value="TreeGrafter"/>
</dbReference>
<evidence type="ECO:0000313" key="3">
    <source>
        <dbReference type="EMBL" id="RCS69146.1"/>
    </source>
</evidence>
<dbReference type="RefSeq" id="WP_086962193.1">
    <property type="nucleotide sequence ID" value="NZ_FUKS01000041.1"/>
</dbReference>
<dbReference type="Proteomes" id="UP000252479">
    <property type="component" value="Unassembled WGS sequence"/>
</dbReference>
<dbReference type="InterPro" id="IPR051199">
    <property type="entry name" value="LPS_LOS_Heptosyltrfase"/>
</dbReference>
<dbReference type="GeneID" id="303190465"/>
<evidence type="ECO:0000256" key="2">
    <source>
        <dbReference type="ARBA" id="ARBA00022679"/>
    </source>
</evidence>
<protein>
    <submittedName>
        <fullName evidence="3">Lipopolysaccharide heptosyltransferase family protein</fullName>
    </submittedName>
</protein>
<keyword evidence="2 3" id="KW-0808">Transferase</keyword>
<evidence type="ECO:0000256" key="1">
    <source>
        <dbReference type="ARBA" id="ARBA00022676"/>
    </source>
</evidence>
<sequence length="363" mass="41946">MIKALKNQVRRIREKRKSWKLARYIKRYDHAPSNEDKLQWEDIHSIALLRWDNKLGDAIMCGAFLSAMRQHRPDIKITIITQTFCADWFKKIFPECDIILCGGRSVKNAESFAQYRGQFDALVDLGTYFSFKELAAIYHLGAPFNIGYDKEKHPIFTHNVPLEFIHFKQRYLQAAQLFISETLDNDIDLPVLNFVHVETFALSEHHNHVAINLFGASKYRQFNPPYSLNFLNAWLNEFPNDHLHLIPVPGKIEALESLILDLNNPRVSLASKVPSLELTLRLLSQVDLCFTTDTSVVHMASALNTPTLAVFGDNTQNIAEWCPIAKHSEIILNPKPNTEYHRVFVHEFDWNDFTTKRKSLIKS</sequence>
<dbReference type="PANTHER" id="PTHR30160">
    <property type="entry name" value="TETRAACYLDISACCHARIDE 4'-KINASE-RELATED"/>
    <property type="match status" value="1"/>
</dbReference>
<dbReference type="EMBL" id="QPGL01000003">
    <property type="protein sequence ID" value="RCS69146.1"/>
    <property type="molecule type" value="Genomic_DNA"/>
</dbReference>
<dbReference type="SUPFAM" id="SSF53756">
    <property type="entry name" value="UDP-Glycosyltransferase/glycogen phosphorylase"/>
    <property type="match status" value="1"/>
</dbReference>
<dbReference type="GO" id="GO:0005829">
    <property type="term" value="C:cytosol"/>
    <property type="evidence" value="ECO:0007669"/>
    <property type="project" value="TreeGrafter"/>
</dbReference>
<accession>A0A368LG53</accession>
<dbReference type="AlphaFoldDB" id="A0A368LG53"/>
<evidence type="ECO:0000313" key="4">
    <source>
        <dbReference type="Proteomes" id="UP000252479"/>
    </source>
</evidence>
<reference evidence="3 4" key="1">
    <citation type="journal article" date="2017" name="Elife">
        <title>Extensive horizontal gene transfer in cheese-associated bacteria.</title>
        <authorList>
            <person name="Bonham K.S."/>
            <person name="Wolfe B.E."/>
            <person name="Dutton R.J."/>
        </authorList>
    </citation>
    <scope>NUCLEOTIDE SEQUENCE [LARGE SCALE GENOMIC DNA]</scope>
    <source>
        <strain evidence="3 4">JB196</strain>
    </source>
</reference>
<dbReference type="InterPro" id="IPR002201">
    <property type="entry name" value="Glyco_trans_9"/>
</dbReference>
<dbReference type="Pfam" id="PF01075">
    <property type="entry name" value="Glyco_transf_9"/>
    <property type="match status" value="1"/>
</dbReference>
<proteinExistence type="predicted"/>
<gene>
    <name evidence="3" type="ORF">CIK83_16195</name>
</gene>
<keyword evidence="1" id="KW-0328">Glycosyltransferase</keyword>